<sequence length="697" mass="74789">MPHLLAAADVGGTFIDIVLADPETGRTRIGKVLHRKGRQGEDIFAALRQLVQEMDRQLSDIASLVIGTTVVTNALLEGQLAKTALFTTEGFRDVIEIARMTRPSSYDLHKRRAPVVAPRNLRFDIPERLDHTGAVLKPLDLEYLERCIEEVRSAGVEAIAVSFLYSYVDSEHEAAARERLTELGVPVSISSEVLPVFREYERTAATALNAASIPVMSRFLDGLGKVNDGGIARTYIMGSAGGCLTFSEAARFPIKCAMSGPAGGVVGTRDLARQHGFESVLTLDVGGTSSDLAVLHNAEITVTDERVIGGYPVAIASAEIETIGAGGGSIAHMDATGLLKVGPRSSGSDPGPVSYGRGGTQPTVTDAHVALNRLGERSMLGGEFRLDRPAAIAAIEKELAAPLATSWQRAAHGILRVTTANIVKAVRAISTERGDDPRNMLLVAFGGAGPLHAIEVARSLEMSRVLIPYYCGVFSAHGIAAVDIAYDAQRTWLKPLAQVDADDLADITGELAGQLMSRVAGDGFEGDELDTRWLVDLRYVGQSHALTVSLSSPDLQGLEASRKLFVAEHLKRYGHASDSAPVELVNLRLKISRPRASFGGQEQASAEAEIAPVGFRAIWLDENEEVECPVYRRQDLPVGWQGTGPLVIEQFDSATVIGRGDRIEVLPASRAMIVSIDFDSRKTMTTNGRKENELSTS</sequence>
<evidence type="ECO:0000259" key="3">
    <source>
        <dbReference type="Pfam" id="PF05378"/>
    </source>
</evidence>
<feature type="domain" description="Hydantoinase/oxoprolinase N-terminal" evidence="3">
    <location>
        <begin position="8"/>
        <end position="183"/>
    </location>
</feature>
<organism evidence="4 5">
    <name type="scientific">Aquamicrobium terrae</name>
    <dbReference type="NCBI Taxonomy" id="1324945"/>
    <lineage>
        <taxon>Bacteria</taxon>
        <taxon>Pseudomonadati</taxon>
        <taxon>Pseudomonadota</taxon>
        <taxon>Alphaproteobacteria</taxon>
        <taxon>Hyphomicrobiales</taxon>
        <taxon>Phyllobacteriaceae</taxon>
        <taxon>Aquamicrobium</taxon>
    </lineage>
</organism>
<dbReference type="InterPro" id="IPR008040">
    <property type="entry name" value="Hydant_A_N"/>
</dbReference>
<feature type="domain" description="Hydantoinase A/oxoprolinase" evidence="2">
    <location>
        <begin position="202"/>
        <end position="486"/>
    </location>
</feature>
<feature type="region of interest" description="Disordered" evidence="1">
    <location>
        <begin position="343"/>
        <end position="362"/>
    </location>
</feature>
<dbReference type="PANTHER" id="PTHR11365:SF23">
    <property type="entry name" value="HYPOTHETICAL 5-OXOPROLINASE (EUROFUNG)-RELATED"/>
    <property type="match status" value="1"/>
</dbReference>
<dbReference type="GO" id="GO:0047423">
    <property type="term" value="F:N-methylhydantoinase (ATP-hydrolyzing) activity"/>
    <property type="evidence" value="ECO:0007669"/>
    <property type="project" value="UniProtKB-EC"/>
</dbReference>
<dbReference type="Proteomes" id="UP001549076">
    <property type="component" value="Unassembled WGS sequence"/>
</dbReference>
<keyword evidence="5" id="KW-1185">Reference proteome</keyword>
<evidence type="ECO:0000313" key="5">
    <source>
        <dbReference type="Proteomes" id="UP001549076"/>
    </source>
</evidence>
<reference evidence="4 5" key="1">
    <citation type="submission" date="2024-06" db="EMBL/GenBank/DDBJ databases">
        <title>Genomic Encyclopedia of Type Strains, Phase IV (KMG-IV): sequencing the most valuable type-strain genomes for metagenomic binning, comparative biology and taxonomic classification.</title>
        <authorList>
            <person name="Goeker M."/>
        </authorList>
    </citation>
    <scope>NUCLEOTIDE SEQUENCE [LARGE SCALE GENOMIC DNA]</scope>
    <source>
        <strain evidence="4 5">DSM 27865</strain>
    </source>
</reference>
<evidence type="ECO:0000313" key="4">
    <source>
        <dbReference type="EMBL" id="MET3794707.1"/>
    </source>
</evidence>
<proteinExistence type="predicted"/>
<dbReference type="Pfam" id="PF01968">
    <property type="entry name" value="Hydantoinase_A"/>
    <property type="match status" value="1"/>
</dbReference>
<name>A0ABV2N7D7_9HYPH</name>
<dbReference type="EMBL" id="JBEPML010000028">
    <property type="protein sequence ID" value="MET3794707.1"/>
    <property type="molecule type" value="Genomic_DNA"/>
</dbReference>
<dbReference type="RefSeq" id="WP_354199618.1">
    <property type="nucleotide sequence ID" value="NZ_JBEPML010000028.1"/>
</dbReference>
<dbReference type="InterPro" id="IPR045079">
    <property type="entry name" value="Oxoprolinase-like"/>
</dbReference>
<dbReference type="InterPro" id="IPR002821">
    <property type="entry name" value="Hydantoinase_A"/>
</dbReference>
<dbReference type="EC" id="3.5.2.14" evidence="4"/>
<evidence type="ECO:0000259" key="2">
    <source>
        <dbReference type="Pfam" id="PF01968"/>
    </source>
</evidence>
<keyword evidence="4" id="KW-0378">Hydrolase</keyword>
<comment type="caution">
    <text evidence="4">The sequence shown here is derived from an EMBL/GenBank/DDBJ whole genome shotgun (WGS) entry which is preliminary data.</text>
</comment>
<evidence type="ECO:0000256" key="1">
    <source>
        <dbReference type="SAM" id="MobiDB-lite"/>
    </source>
</evidence>
<dbReference type="Pfam" id="PF05378">
    <property type="entry name" value="Hydant_A_N"/>
    <property type="match status" value="1"/>
</dbReference>
<protein>
    <submittedName>
        <fullName evidence="4">N-methylhydantoinase A</fullName>
        <ecNumber evidence="4">3.5.2.14</ecNumber>
    </submittedName>
</protein>
<accession>A0ABV2N7D7</accession>
<gene>
    <name evidence="4" type="ORF">ABID37_004947</name>
</gene>
<dbReference type="PANTHER" id="PTHR11365">
    <property type="entry name" value="5-OXOPROLINASE RELATED"/>
    <property type="match status" value="1"/>
</dbReference>